<keyword evidence="3" id="KW-0469">Meiosis</keyword>
<dbReference type="PANTHER" id="PTHR21731:SF1">
    <property type="entry name" value="SYNAPTONEMAL COMPLEX CENTRAL ELEMENT PROTEIN 1-LIKE"/>
    <property type="match status" value="1"/>
</dbReference>
<feature type="coiled-coil region" evidence="4">
    <location>
        <begin position="172"/>
        <end position="202"/>
    </location>
</feature>
<dbReference type="PANTHER" id="PTHR21731">
    <property type="entry name" value="SYNAPTONEMAL COMPLEX CENTRAL ELEMENT PROTEIN 1-LIKE"/>
    <property type="match status" value="1"/>
</dbReference>
<reference evidence="5 6" key="1">
    <citation type="submission" date="2017-12" db="EMBL/GenBank/DDBJ databases">
        <title>Integrating genomic resources of turbot (Scophthalmus maximus) in depth evaluation of genetic and physical mapping variation across individuals.</title>
        <authorList>
            <person name="Martinez P."/>
        </authorList>
    </citation>
    <scope>NUCLEOTIDE SEQUENCE [LARGE SCALE GENOMIC DNA]</scope>
</reference>
<gene>
    <name evidence="5" type="ORF">SMAX5B_015686</name>
</gene>
<evidence type="ECO:0000256" key="1">
    <source>
        <dbReference type="ARBA" id="ARBA00010094"/>
    </source>
</evidence>
<feature type="coiled-coil region" evidence="4">
    <location>
        <begin position="29"/>
        <end position="126"/>
    </location>
</feature>
<evidence type="ECO:0000313" key="6">
    <source>
        <dbReference type="Proteomes" id="UP000246464"/>
    </source>
</evidence>
<dbReference type="Proteomes" id="UP000246464">
    <property type="component" value="Chromosome 22"/>
</dbReference>
<accession>A0A2U9CZU5</accession>
<keyword evidence="2 4" id="KW-0175">Coiled coil</keyword>
<dbReference type="Pfam" id="PF15233">
    <property type="entry name" value="SYCE1"/>
    <property type="match status" value="1"/>
</dbReference>
<name>A0A2U9CZU5_SCOMX</name>
<evidence type="ECO:0000256" key="4">
    <source>
        <dbReference type="SAM" id="Coils"/>
    </source>
</evidence>
<keyword evidence="6" id="KW-1185">Reference proteome</keyword>
<dbReference type="GO" id="GO:0007130">
    <property type="term" value="P:synaptonemal complex assembly"/>
    <property type="evidence" value="ECO:0007669"/>
    <property type="project" value="InterPro"/>
</dbReference>
<dbReference type="InterPro" id="IPR026676">
    <property type="entry name" value="SYCE1"/>
</dbReference>
<sequence>MSKLSGFNIEDMVNVTPLIGGEATPEPKVDQLMSKLRRLQQGKRVLEEEIKDRKSVRDSLQKELATLQTEASELEEIYKEKEEFCRNLQFQCEESEQDSDRQLKQNKKSEELLEQYRCEIQEFKLKQRKQRMRFEKQLHQLIEQHKNLHSIFTPERLPNEIENTENAKSQLISAEQLKLAQLHRLNEELEDVREQRQLGTAAADTLEK</sequence>
<dbReference type="GO" id="GO:0000795">
    <property type="term" value="C:synaptonemal complex"/>
    <property type="evidence" value="ECO:0007669"/>
    <property type="project" value="InterPro"/>
</dbReference>
<proteinExistence type="inferred from homology"/>
<dbReference type="AlphaFoldDB" id="A0A2U9CZU5"/>
<dbReference type="EMBL" id="CP026264">
    <property type="protein sequence ID" value="AWP21673.1"/>
    <property type="molecule type" value="Genomic_DNA"/>
</dbReference>
<evidence type="ECO:0000256" key="2">
    <source>
        <dbReference type="ARBA" id="ARBA00023054"/>
    </source>
</evidence>
<evidence type="ECO:0000256" key="3">
    <source>
        <dbReference type="ARBA" id="ARBA00023254"/>
    </source>
</evidence>
<comment type="similarity">
    <text evidence="1">Belongs to the SYCE family.</text>
</comment>
<organism evidence="5 6">
    <name type="scientific">Scophthalmus maximus</name>
    <name type="common">Turbot</name>
    <name type="synonym">Psetta maxima</name>
    <dbReference type="NCBI Taxonomy" id="52904"/>
    <lineage>
        <taxon>Eukaryota</taxon>
        <taxon>Metazoa</taxon>
        <taxon>Chordata</taxon>
        <taxon>Craniata</taxon>
        <taxon>Vertebrata</taxon>
        <taxon>Euteleostomi</taxon>
        <taxon>Actinopterygii</taxon>
        <taxon>Neopterygii</taxon>
        <taxon>Teleostei</taxon>
        <taxon>Neoteleostei</taxon>
        <taxon>Acanthomorphata</taxon>
        <taxon>Carangaria</taxon>
        <taxon>Pleuronectiformes</taxon>
        <taxon>Pleuronectoidei</taxon>
        <taxon>Scophthalmidae</taxon>
        <taxon>Scophthalmus</taxon>
    </lineage>
</organism>
<protein>
    <submittedName>
        <fullName evidence="5">Putative synaptonemal complex central element protein 1-like isoform 2</fullName>
    </submittedName>
</protein>
<evidence type="ECO:0000313" key="5">
    <source>
        <dbReference type="EMBL" id="AWP21673.1"/>
    </source>
</evidence>